<dbReference type="PROSITE" id="PS00678">
    <property type="entry name" value="WD_REPEATS_1"/>
    <property type="match status" value="1"/>
</dbReference>
<dbReference type="Proteomes" id="UP000053424">
    <property type="component" value="Unassembled WGS sequence"/>
</dbReference>
<gene>
    <name evidence="6" type="ORF">M413DRAFT_441537</name>
</gene>
<dbReference type="HOGENOM" id="CLU_045202_0_0_1"/>
<dbReference type="PANTHER" id="PTHR22839:SF0">
    <property type="entry name" value="THO COMPLEX SUBUNIT 3"/>
    <property type="match status" value="1"/>
</dbReference>
<organism evidence="6 7">
    <name type="scientific">Hebeloma cylindrosporum</name>
    <dbReference type="NCBI Taxonomy" id="76867"/>
    <lineage>
        <taxon>Eukaryota</taxon>
        <taxon>Fungi</taxon>
        <taxon>Dikarya</taxon>
        <taxon>Basidiomycota</taxon>
        <taxon>Agaricomycotina</taxon>
        <taxon>Agaricomycetes</taxon>
        <taxon>Agaricomycetidae</taxon>
        <taxon>Agaricales</taxon>
        <taxon>Agaricineae</taxon>
        <taxon>Hymenogastraceae</taxon>
        <taxon>Hebeloma</taxon>
    </lineage>
</organism>
<proteinExistence type="inferred from homology"/>
<dbReference type="InterPro" id="IPR036322">
    <property type="entry name" value="WD40_repeat_dom_sf"/>
</dbReference>
<evidence type="ECO:0000256" key="2">
    <source>
        <dbReference type="ARBA" id="ARBA00022737"/>
    </source>
</evidence>
<feature type="region of interest" description="Disordered" evidence="5">
    <location>
        <begin position="1"/>
        <end position="30"/>
    </location>
</feature>
<dbReference type="Pfam" id="PF00400">
    <property type="entry name" value="WD40"/>
    <property type="match status" value="3"/>
</dbReference>
<dbReference type="EMBL" id="KN831771">
    <property type="protein sequence ID" value="KIM46449.1"/>
    <property type="molecule type" value="Genomic_DNA"/>
</dbReference>
<dbReference type="PANTHER" id="PTHR22839">
    <property type="entry name" value="THO COMPLEX SUBUNIT 3 THO3"/>
    <property type="match status" value="1"/>
</dbReference>
<protein>
    <recommendedName>
        <fullName evidence="8">Anaphase-promoting complex subunit 4 WD40 domain-containing protein</fullName>
    </recommendedName>
</protein>
<dbReference type="GO" id="GO:0006406">
    <property type="term" value="P:mRNA export from nucleus"/>
    <property type="evidence" value="ECO:0007669"/>
    <property type="project" value="InterPro"/>
</dbReference>
<evidence type="ECO:0000256" key="5">
    <source>
        <dbReference type="SAM" id="MobiDB-lite"/>
    </source>
</evidence>
<reference evidence="7" key="2">
    <citation type="submission" date="2015-01" db="EMBL/GenBank/DDBJ databases">
        <title>Evolutionary Origins and Diversification of the Mycorrhizal Mutualists.</title>
        <authorList>
            <consortium name="DOE Joint Genome Institute"/>
            <consortium name="Mycorrhizal Genomics Consortium"/>
            <person name="Kohler A."/>
            <person name="Kuo A."/>
            <person name="Nagy L.G."/>
            <person name="Floudas D."/>
            <person name="Copeland A."/>
            <person name="Barry K.W."/>
            <person name="Cichocki N."/>
            <person name="Veneault-Fourrey C."/>
            <person name="LaButti K."/>
            <person name="Lindquist E.A."/>
            <person name="Lipzen A."/>
            <person name="Lundell T."/>
            <person name="Morin E."/>
            <person name="Murat C."/>
            <person name="Riley R."/>
            <person name="Ohm R."/>
            <person name="Sun H."/>
            <person name="Tunlid A."/>
            <person name="Henrissat B."/>
            <person name="Grigoriev I.V."/>
            <person name="Hibbett D.S."/>
            <person name="Martin F."/>
        </authorList>
    </citation>
    <scope>NUCLEOTIDE SEQUENCE [LARGE SCALE GENOMIC DNA]</scope>
    <source>
        <strain evidence="7">h7</strain>
    </source>
</reference>
<reference evidence="6 7" key="1">
    <citation type="submission" date="2014-04" db="EMBL/GenBank/DDBJ databases">
        <authorList>
            <consortium name="DOE Joint Genome Institute"/>
            <person name="Kuo A."/>
            <person name="Gay G."/>
            <person name="Dore J."/>
            <person name="Kohler A."/>
            <person name="Nagy L.G."/>
            <person name="Floudas D."/>
            <person name="Copeland A."/>
            <person name="Barry K.W."/>
            <person name="Cichocki N."/>
            <person name="Veneault-Fourrey C."/>
            <person name="LaButti K."/>
            <person name="Lindquist E.A."/>
            <person name="Lipzen A."/>
            <person name="Lundell T."/>
            <person name="Morin E."/>
            <person name="Murat C."/>
            <person name="Sun H."/>
            <person name="Tunlid A."/>
            <person name="Henrissat B."/>
            <person name="Grigoriev I.V."/>
            <person name="Hibbett D.S."/>
            <person name="Martin F."/>
            <person name="Nordberg H.P."/>
            <person name="Cantor M.N."/>
            <person name="Hua S.X."/>
        </authorList>
    </citation>
    <scope>NUCLEOTIDE SEQUENCE [LARGE SCALE GENOMIC DNA]</scope>
    <source>
        <strain evidence="7">h7</strain>
    </source>
</reference>
<dbReference type="InterPro" id="IPR015943">
    <property type="entry name" value="WD40/YVTN_repeat-like_dom_sf"/>
</dbReference>
<dbReference type="OrthoDB" id="340259at2759"/>
<sequence length="354" mass="38992">MSINPPPTKEEDEIPVPERPPSPALHTTFSARGVHAPTFSAFKPRDYRMPSSQAMTHVAWSCDGKKLAAVGIDKTTRIWVPEKSMESRSATSFSGGHSDDVDYVSWNPTHPELFCTSSQKDRRIVFWDARQSRYTQQCSLKVSPVQTSYAPDGRSLLYVTAGHQLFFMTYEKLGDDTKEEWRISDREAIGSTAIFNHVGDGVVVTHHQEHTLRVMDYPSLTIRESPAAHVGGCVALALDPRGRYLASGGLDSIINMFDLNDWIVARTITVCENSINALSFSYDGEYLAIANGGSYIDICATETGIPLHRVPALAPSPTVTWHPSKYVVAYCGQTKAREGAPPPVAVISMFGLLE</sequence>
<name>A0A0C3CQS7_HEBCY</name>
<evidence type="ECO:0000256" key="1">
    <source>
        <dbReference type="ARBA" id="ARBA00022574"/>
    </source>
</evidence>
<evidence type="ECO:0008006" key="8">
    <source>
        <dbReference type="Google" id="ProtNLM"/>
    </source>
</evidence>
<dbReference type="SMART" id="SM00320">
    <property type="entry name" value="WD40"/>
    <property type="match status" value="4"/>
</dbReference>
<dbReference type="SUPFAM" id="SSF50978">
    <property type="entry name" value="WD40 repeat-like"/>
    <property type="match status" value="1"/>
</dbReference>
<dbReference type="AlphaFoldDB" id="A0A0C3CQS7"/>
<evidence type="ECO:0000313" key="7">
    <source>
        <dbReference type="Proteomes" id="UP000053424"/>
    </source>
</evidence>
<comment type="similarity">
    <text evidence="3">Belongs to the THOC3 family.</text>
</comment>
<dbReference type="PROSITE" id="PS50082">
    <property type="entry name" value="WD_REPEATS_2"/>
    <property type="match status" value="1"/>
</dbReference>
<evidence type="ECO:0000256" key="4">
    <source>
        <dbReference type="PROSITE-ProRule" id="PRU00221"/>
    </source>
</evidence>
<dbReference type="GO" id="GO:0000445">
    <property type="term" value="C:THO complex part of transcription export complex"/>
    <property type="evidence" value="ECO:0007669"/>
    <property type="project" value="TreeGrafter"/>
</dbReference>
<dbReference type="InterPro" id="IPR040132">
    <property type="entry name" value="Tex1/THOC3"/>
</dbReference>
<dbReference type="STRING" id="686832.A0A0C3CQS7"/>
<evidence type="ECO:0000313" key="6">
    <source>
        <dbReference type="EMBL" id="KIM46449.1"/>
    </source>
</evidence>
<feature type="repeat" description="WD" evidence="4">
    <location>
        <begin position="94"/>
        <end position="137"/>
    </location>
</feature>
<keyword evidence="7" id="KW-1185">Reference proteome</keyword>
<accession>A0A0C3CQS7</accession>
<dbReference type="InterPro" id="IPR019775">
    <property type="entry name" value="WD40_repeat_CS"/>
</dbReference>
<evidence type="ECO:0000256" key="3">
    <source>
        <dbReference type="ARBA" id="ARBA00046343"/>
    </source>
</evidence>
<keyword evidence="2" id="KW-0677">Repeat</keyword>
<dbReference type="Gene3D" id="2.130.10.10">
    <property type="entry name" value="YVTN repeat-like/Quinoprotein amine dehydrogenase"/>
    <property type="match status" value="2"/>
</dbReference>
<dbReference type="InterPro" id="IPR001680">
    <property type="entry name" value="WD40_rpt"/>
</dbReference>
<keyword evidence="1 4" id="KW-0853">WD repeat</keyword>